<keyword evidence="7" id="KW-1185">Reference proteome</keyword>
<dbReference type="GO" id="GO:0003700">
    <property type="term" value="F:DNA-binding transcription factor activity"/>
    <property type="evidence" value="ECO:0007669"/>
    <property type="project" value="TreeGrafter"/>
</dbReference>
<dbReference type="SMART" id="SM00354">
    <property type="entry name" value="HTH_LACI"/>
    <property type="match status" value="1"/>
</dbReference>
<dbReference type="SUPFAM" id="SSF53822">
    <property type="entry name" value="Periplasmic binding protein-like I"/>
    <property type="match status" value="1"/>
</dbReference>
<keyword evidence="3" id="KW-0804">Transcription</keyword>
<name>A0A511N631_DEIC1</name>
<dbReference type="PROSITE" id="PS00356">
    <property type="entry name" value="HTH_LACI_1"/>
    <property type="match status" value="1"/>
</dbReference>
<dbReference type="PANTHER" id="PTHR30146:SF109">
    <property type="entry name" value="HTH-TYPE TRANSCRIPTIONAL REGULATOR GALS"/>
    <property type="match status" value="1"/>
</dbReference>
<comment type="caution">
    <text evidence="6">The sequence shown here is derived from an EMBL/GenBank/DDBJ whole genome shotgun (WGS) entry which is preliminary data.</text>
</comment>
<dbReference type="EMBL" id="BJXB01000020">
    <property type="protein sequence ID" value="GEM48320.1"/>
    <property type="molecule type" value="Genomic_DNA"/>
</dbReference>
<evidence type="ECO:0000256" key="1">
    <source>
        <dbReference type="ARBA" id="ARBA00023015"/>
    </source>
</evidence>
<evidence type="ECO:0000256" key="3">
    <source>
        <dbReference type="ARBA" id="ARBA00023163"/>
    </source>
</evidence>
<gene>
    <name evidence="6" type="ORF">DC3_39550</name>
</gene>
<dbReference type="Gene3D" id="3.40.50.2300">
    <property type="match status" value="2"/>
</dbReference>
<evidence type="ECO:0000256" key="2">
    <source>
        <dbReference type="ARBA" id="ARBA00023125"/>
    </source>
</evidence>
<feature type="domain" description="HTH lacI-type" evidence="4">
    <location>
        <begin position="5"/>
        <end position="59"/>
    </location>
</feature>
<evidence type="ECO:0000259" key="4">
    <source>
        <dbReference type="PROSITE" id="PS50932"/>
    </source>
</evidence>
<dbReference type="PANTHER" id="PTHR30146">
    <property type="entry name" value="LACI-RELATED TRANSCRIPTIONAL REPRESSOR"/>
    <property type="match status" value="1"/>
</dbReference>
<accession>A0A511N631</accession>
<dbReference type="InterPro" id="IPR010982">
    <property type="entry name" value="Lambda_DNA-bd_dom_sf"/>
</dbReference>
<dbReference type="InterPro" id="IPR000843">
    <property type="entry name" value="HTH_LacI"/>
</dbReference>
<dbReference type="InterPro" id="IPR028082">
    <property type="entry name" value="Peripla_BP_I"/>
</dbReference>
<dbReference type="Gene3D" id="1.10.260.40">
    <property type="entry name" value="lambda repressor-like DNA-binding domains"/>
    <property type="match status" value="1"/>
</dbReference>
<proteinExistence type="predicted"/>
<sequence length="332" mass="36505">MPRKSTLKDVADAVGVSPSTVSKVLSGTARVSVETRLRIEQAIEDLHYIPNVVARGLVQGQTYCIGVVTQAISSPFYGAAMLGVQEALDDTEYAPLYMDGRWMPRREEQALGRMMGRVDGIIVLGGRLDDDRVAHYARRVPLICVGRKIEGLEHQSLMVDNDAGARLAVEHLLELGHRKIAHIAGSPQQPDAEARKQTYLNLLQAEGIEVKPSWIVHGDFREQSGTLAMLQLLESGERFSAVFCANDQMAYGAMLALYRAGLRVPEDVSLIGFDDAYTSSFVLPPLTTVHQPMEEAGRAAAQGMLDLLEGKDINLGHLKPRLIVRESVRAHW</sequence>
<dbReference type="RefSeq" id="WP_146887316.1">
    <property type="nucleotide sequence ID" value="NZ_BJXB01000020.1"/>
</dbReference>
<evidence type="ECO:0000259" key="5">
    <source>
        <dbReference type="PROSITE" id="PS50943"/>
    </source>
</evidence>
<protein>
    <submittedName>
        <fullName evidence="6">LacI family transcriptional regulator</fullName>
    </submittedName>
</protein>
<evidence type="ECO:0000313" key="7">
    <source>
        <dbReference type="Proteomes" id="UP000321306"/>
    </source>
</evidence>
<dbReference type="OrthoDB" id="9785825at2"/>
<dbReference type="Pfam" id="PF00356">
    <property type="entry name" value="LacI"/>
    <property type="match status" value="1"/>
</dbReference>
<dbReference type="PROSITE" id="PS50932">
    <property type="entry name" value="HTH_LACI_2"/>
    <property type="match status" value="1"/>
</dbReference>
<dbReference type="Pfam" id="PF13377">
    <property type="entry name" value="Peripla_BP_3"/>
    <property type="match status" value="1"/>
</dbReference>
<keyword evidence="2" id="KW-0238">DNA-binding</keyword>
<dbReference type="GO" id="GO:0000976">
    <property type="term" value="F:transcription cis-regulatory region binding"/>
    <property type="evidence" value="ECO:0007669"/>
    <property type="project" value="TreeGrafter"/>
</dbReference>
<dbReference type="InterPro" id="IPR001387">
    <property type="entry name" value="Cro/C1-type_HTH"/>
</dbReference>
<organism evidence="6 7">
    <name type="scientific">Deinococcus cellulosilyticus (strain DSM 18568 / NBRC 106333 / KACC 11606 / 5516J-15)</name>
    <dbReference type="NCBI Taxonomy" id="1223518"/>
    <lineage>
        <taxon>Bacteria</taxon>
        <taxon>Thermotogati</taxon>
        <taxon>Deinococcota</taxon>
        <taxon>Deinococci</taxon>
        <taxon>Deinococcales</taxon>
        <taxon>Deinococcaceae</taxon>
        <taxon>Deinococcus</taxon>
    </lineage>
</organism>
<dbReference type="SUPFAM" id="SSF47413">
    <property type="entry name" value="lambda repressor-like DNA-binding domains"/>
    <property type="match status" value="1"/>
</dbReference>
<dbReference type="InterPro" id="IPR046335">
    <property type="entry name" value="LacI/GalR-like_sensor"/>
</dbReference>
<dbReference type="CDD" id="cd01392">
    <property type="entry name" value="HTH_LacI"/>
    <property type="match status" value="1"/>
</dbReference>
<keyword evidence="1" id="KW-0805">Transcription regulation</keyword>
<dbReference type="Proteomes" id="UP000321306">
    <property type="component" value="Unassembled WGS sequence"/>
</dbReference>
<reference evidence="6 7" key="1">
    <citation type="submission" date="2019-07" db="EMBL/GenBank/DDBJ databases">
        <title>Whole genome shotgun sequence of Deinococcus cellulosilyticus NBRC 106333.</title>
        <authorList>
            <person name="Hosoyama A."/>
            <person name="Uohara A."/>
            <person name="Ohji S."/>
            <person name="Ichikawa N."/>
        </authorList>
    </citation>
    <scope>NUCLEOTIDE SEQUENCE [LARGE SCALE GENOMIC DNA]</scope>
    <source>
        <strain evidence="6 7">NBRC 106333</strain>
    </source>
</reference>
<dbReference type="AlphaFoldDB" id="A0A511N631"/>
<evidence type="ECO:0000313" key="6">
    <source>
        <dbReference type="EMBL" id="GEM48320.1"/>
    </source>
</evidence>
<feature type="domain" description="HTH cro/C1-type" evidence="5">
    <location>
        <begin position="6"/>
        <end position="49"/>
    </location>
</feature>
<dbReference type="PROSITE" id="PS50943">
    <property type="entry name" value="HTH_CROC1"/>
    <property type="match status" value="1"/>
</dbReference>